<dbReference type="PROSITE" id="PS51918">
    <property type="entry name" value="RADICAL_SAM"/>
    <property type="match status" value="1"/>
</dbReference>
<protein>
    <recommendedName>
        <fullName evidence="5">Radical SAM core domain-containing protein</fullName>
    </recommendedName>
</protein>
<accession>A0B6H5</accession>
<evidence type="ECO:0000313" key="6">
    <source>
        <dbReference type="EMBL" id="ABK14299.1"/>
    </source>
</evidence>
<reference evidence="6 7" key="1">
    <citation type="submission" date="2006-10" db="EMBL/GenBank/DDBJ databases">
        <title>Complete sequence of Methanosaeta thermophila PT.</title>
        <authorList>
            <consortium name="US DOE Joint Genome Institute"/>
            <person name="Copeland A."/>
            <person name="Lucas S."/>
            <person name="Lapidus A."/>
            <person name="Barry K."/>
            <person name="Detter J.C."/>
            <person name="Glavina del Rio T."/>
            <person name="Hammon N."/>
            <person name="Israni S."/>
            <person name="Pitluck S."/>
            <person name="Chain P."/>
            <person name="Malfatti S."/>
            <person name="Shin M."/>
            <person name="Vergez L."/>
            <person name="Schmutz J."/>
            <person name="Larimer F."/>
            <person name="Land M."/>
            <person name="Hauser L."/>
            <person name="Kyrpides N."/>
            <person name="Kim E."/>
            <person name="Smith K.S."/>
            <person name="Ingram-Smith C."/>
            <person name="Richardson P."/>
        </authorList>
    </citation>
    <scope>NUCLEOTIDE SEQUENCE [LARGE SCALE GENOMIC DNA]</scope>
    <source>
        <strain evidence="7">DSM 6194 / JCM 14653 / NBRC 101360 / PT</strain>
    </source>
</reference>
<dbReference type="EMBL" id="CP000477">
    <property type="protein sequence ID" value="ABK14299.1"/>
    <property type="molecule type" value="Genomic_DNA"/>
</dbReference>
<evidence type="ECO:0000313" key="7">
    <source>
        <dbReference type="Proteomes" id="UP000000674"/>
    </source>
</evidence>
<name>A0B6H5_METTP</name>
<dbReference type="STRING" id="349307.Mthe_0508"/>
<evidence type="ECO:0000256" key="1">
    <source>
        <dbReference type="ARBA" id="ARBA00022691"/>
    </source>
</evidence>
<dbReference type="Proteomes" id="UP000000674">
    <property type="component" value="Chromosome"/>
</dbReference>
<keyword evidence="1" id="KW-0949">S-adenosyl-L-methionine</keyword>
<dbReference type="InterPro" id="IPR017672">
    <property type="entry name" value="MA_4551-like"/>
</dbReference>
<dbReference type="GO" id="GO:0051536">
    <property type="term" value="F:iron-sulfur cluster binding"/>
    <property type="evidence" value="ECO:0007669"/>
    <property type="project" value="UniProtKB-KW"/>
</dbReference>
<dbReference type="Pfam" id="PF04055">
    <property type="entry name" value="Radical_SAM"/>
    <property type="match status" value="1"/>
</dbReference>
<dbReference type="GO" id="GO:0003824">
    <property type="term" value="F:catalytic activity"/>
    <property type="evidence" value="ECO:0007669"/>
    <property type="project" value="InterPro"/>
</dbReference>
<keyword evidence="2" id="KW-0479">Metal-binding</keyword>
<dbReference type="SUPFAM" id="SSF102114">
    <property type="entry name" value="Radical SAM enzymes"/>
    <property type="match status" value="1"/>
</dbReference>
<sequence>MFLDRLASMEILADVGGRPGIDCGGFCTYCYFRGVKPVPPFGCKHCLPFRKGCDYCTRAIIEGYPGFKPLDAVVFDVAQASYGATPEKVTISGGGDLSCYPNLLKLVRILGQKNVPIHLGYTSGKGFKRGDEADELVDAGVREVSFTVFATDPELRRKYMHDKHPEAALSNLRIFCERCDVYAAAVLLKGVNDGEVLERTCQDLEDMGAKGLILMRFANHPEQGLILGNAPIIPGQDVHTVEEFRCIVTEMNQRYSIRITGTPLWDPETKAPFSLAHNTDRLRSLPELKRSATIVTGSIAAPLLERIFSALGRDVNVVATKKDVACLMTIDDLRDIDLSRVKRTVVIPGRMLAHEREVKKELSRDGIDRLIVRGPDRLTVDGEMSISMTEEEVIELELEAFAELIDEINALGV</sequence>
<dbReference type="InterPro" id="IPR007197">
    <property type="entry name" value="rSAM"/>
</dbReference>
<keyword evidence="4" id="KW-0411">Iron-sulfur</keyword>
<dbReference type="KEGG" id="mtp:Mthe_0508"/>
<dbReference type="GO" id="GO:0046872">
    <property type="term" value="F:metal ion binding"/>
    <property type="evidence" value="ECO:0007669"/>
    <property type="project" value="UniProtKB-KW"/>
</dbReference>
<dbReference type="HOGENOM" id="CLU_668380_0_0_2"/>
<dbReference type="CDD" id="cd01335">
    <property type="entry name" value="Radical_SAM"/>
    <property type="match status" value="1"/>
</dbReference>
<dbReference type="SMR" id="A0B6H5"/>
<gene>
    <name evidence="6" type="ordered locus">Mthe_0508</name>
</gene>
<dbReference type="InterPro" id="IPR058240">
    <property type="entry name" value="rSAM_sf"/>
</dbReference>
<keyword evidence="7" id="KW-1185">Reference proteome</keyword>
<evidence type="ECO:0000256" key="3">
    <source>
        <dbReference type="ARBA" id="ARBA00023004"/>
    </source>
</evidence>
<feature type="domain" description="Radical SAM core" evidence="5">
    <location>
        <begin position="7"/>
        <end position="258"/>
    </location>
</feature>
<dbReference type="NCBIfam" id="TIGR03278">
    <property type="entry name" value="methan_mark_10"/>
    <property type="match status" value="1"/>
</dbReference>
<evidence type="ECO:0000256" key="2">
    <source>
        <dbReference type="ARBA" id="ARBA00022723"/>
    </source>
</evidence>
<evidence type="ECO:0000259" key="5">
    <source>
        <dbReference type="PROSITE" id="PS51918"/>
    </source>
</evidence>
<dbReference type="AlphaFoldDB" id="A0B6H5"/>
<dbReference type="InterPro" id="IPR013785">
    <property type="entry name" value="Aldolase_TIM"/>
</dbReference>
<proteinExistence type="predicted"/>
<keyword evidence="3" id="KW-0408">Iron</keyword>
<evidence type="ECO:0000256" key="4">
    <source>
        <dbReference type="ARBA" id="ARBA00023014"/>
    </source>
</evidence>
<organism evidence="6 7">
    <name type="scientific">Methanothrix thermoacetophila (strain DSM 6194 / JCM 14653 / NBRC 101360 / PT)</name>
    <name type="common">Methanosaeta thermophila</name>
    <dbReference type="NCBI Taxonomy" id="349307"/>
    <lineage>
        <taxon>Archaea</taxon>
        <taxon>Methanobacteriati</taxon>
        <taxon>Methanobacteriota</taxon>
        <taxon>Stenosarchaea group</taxon>
        <taxon>Methanomicrobia</taxon>
        <taxon>Methanotrichales</taxon>
        <taxon>Methanotrichaceae</taxon>
        <taxon>Methanothrix</taxon>
    </lineage>
</organism>
<dbReference type="Gene3D" id="3.20.20.70">
    <property type="entry name" value="Aldolase class I"/>
    <property type="match status" value="1"/>
</dbReference>